<dbReference type="PROSITE" id="PS50235">
    <property type="entry name" value="USP_3"/>
    <property type="match status" value="1"/>
</dbReference>
<dbReference type="InterPro" id="IPR001394">
    <property type="entry name" value="Peptidase_C19_UCH"/>
</dbReference>
<dbReference type="SUPFAM" id="SSF54001">
    <property type="entry name" value="Cysteine proteinases"/>
    <property type="match status" value="1"/>
</dbReference>
<protein>
    <recommendedName>
        <fullName evidence="2">ubiquitinyl hydrolase 1</fullName>
        <ecNumber evidence="2">3.4.19.12</ecNumber>
    </recommendedName>
</protein>
<evidence type="ECO:0000256" key="5">
    <source>
        <dbReference type="ARBA" id="ARBA00022801"/>
    </source>
</evidence>
<gene>
    <name evidence="8" type="ORF">GSBLH_T00006348001</name>
</gene>
<organism evidence="8">
    <name type="scientific">Blastocystis hominis</name>
    <dbReference type="NCBI Taxonomy" id="12968"/>
    <lineage>
        <taxon>Eukaryota</taxon>
        <taxon>Sar</taxon>
        <taxon>Stramenopiles</taxon>
        <taxon>Bigyra</taxon>
        <taxon>Opalozoa</taxon>
        <taxon>Opalinata</taxon>
        <taxon>Blastocystidae</taxon>
        <taxon>Blastocystis</taxon>
    </lineage>
</organism>
<evidence type="ECO:0000313" key="9">
    <source>
        <dbReference type="Proteomes" id="UP000008312"/>
    </source>
</evidence>
<dbReference type="GO" id="GO:0004843">
    <property type="term" value="F:cysteine-type deubiquitinase activity"/>
    <property type="evidence" value="ECO:0007669"/>
    <property type="project" value="UniProtKB-EC"/>
</dbReference>
<dbReference type="GO" id="GO:0061136">
    <property type="term" value="P:regulation of proteasomal protein catabolic process"/>
    <property type="evidence" value="ECO:0007669"/>
    <property type="project" value="TreeGrafter"/>
</dbReference>
<evidence type="ECO:0000256" key="4">
    <source>
        <dbReference type="ARBA" id="ARBA00022786"/>
    </source>
</evidence>
<evidence type="ECO:0000256" key="6">
    <source>
        <dbReference type="ARBA" id="ARBA00022807"/>
    </source>
</evidence>
<comment type="catalytic activity">
    <reaction evidence="1">
        <text>Thiol-dependent hydrolysis of ester, thioester, amide, peptide and isopeptide bonds formed by the C-terminal Gly of ubiquitin (a 76-residue protein attached to proteins as an intracellular targeting signal).</text>
        <dbReference type="EC" id="3.4.19.12"/>
    </reaction>
</comment>
<keyword evidence="4" id="KW-0833">Ubl conjugation pathway</keyword>
<dbReference type="GO" id="GO:0070628">
    <property type="term" value="F:proteasome binding"/>
    <property type="evidence" value="ECO:0007669"/>
    <property type="project" value="TreeGrafter"/>
</dbReference>
<dbReference type="InterPro" id="IPR018200">
    <property type="entry name" value="USP_CS"/>
</dbReference>
<dbReference type="InParanoid" id="D8M155"/>
<dbReference type="EC" id="3.4.19.12" evidence="2"/>
<dbReference type="RefSeq" id="XP_012895842.1">
    <property type="nucleotide sequence ID" value="XM_013040388.1"/>
</dbReference>
<dbReference type="GeneID" id="24922473"/>
<keyword evidence="3" id="KW-0645">Protease</keyword>
<dbReference type="Gene3D" id="3.90.70.10">
    <property type="entry name" value="Cysteine proteinases"/>
    <property type="match status" value="1"/>
</dbReference>
<keyword evidence="6" id="KW-0788">Thiol protease</keyword>
<dbReference type="PANTHER" id="PTHR43982">
    <property type="entry name" value="UBIQUITIN CARBOXYL-TERMINAL HYDROLASE"/>
    <property type="match status" value="1"/>
</dbReference>
<dbReference type="GO" id="GO:0043161">
    <property type="term" value="P:proteasome-mediated ubiquitin-dependent protein catabolic process"/>
    <property type="evidence" value="ECO:0007669"/>
    <property type="project" value="InterPro"/>
</dbReference>
<name>D8M155_BLAHO</name>
<dbReference type="OrthoDB" id="289038at2759"/>
<dbReference type="Proteomes" id="UP000008312">
    <property type="component" value="Unassembled WGS sequence"/>
</dbReference>
<reference evidence="8" key="1">
    <citation type="submission" date="2010-02" db="EMBL/GenBank/DDBJ databases">
        <title>Sequencing and annotation of the Blastocystis hominis genome.</title>
        <authorList>
            <person name="Wincker P."/>
        </authorList>
    </citation>
    <scope>NUCLEOTIDE SEQUENCE</scope>
    <source>
        <strain evidence="8">Singapore isolate B</strain>
    </source>
</reference>
<dbReference type="AlphaFoldDB" id="D8M155"/>
<evidence type="ECO:0000256" key="2">
    <source>
        <dbReference type="ARBA" id="ARBA00012759"/>
    </source>
</evidence>
<dbReference type="GO" id="GO:0016579">
    <property type="term" value="P:protein deubiquitination"/>
    <property type="evidence" value="ECO:0007669"/>
    <property type="project" value="InterPro"/>
</dbReference>
<feature type="domain" description="USP" evidence="7">
    <location>
        <begin position="1"/>
        <end position="94"/>
    </location>
</feature>
<evidence type="ECO:0000259" key="7">
    <source>
        <dbReference type="PROSITE" id="PS50235"/>
    </source>
</evidence>
<evidence type="ECO:0000313" key="8">
    <source>
        <dbReference type="EMBL" id="CBK21794.2"/>
    </source>
</evidence>
<keyword evidence="5" id="KW-0378">Hydrolase</keyword>
<dbReference type="InterPro" id="IPR044635">
    <property type="entry name" value="UBP14-like"/>
</dbReference>
<dbReference type="EMBL" id="FN668644">
    <property type="protein sequence ID" value="CBK21794.2"/>
    <property type="molecule type" value="Genomic_DNA"/>
</dbReference>
<dbReference type="PROSITE" id="PS00973">
    <property type="entry name" value="USP_2"/>
    <property type="match status" value="1"/>
</dbReference>
<evidence type="ECO:0000256" key="3">
    <source>
        <dbReference type="ARBA" id="ARBA00022670"/>
    </source>
</evidence>
<proteinExistence type="predicted"/>
<dbReference type="PANTHER" id="PTHR43982:SF1">
    <property type="entry name" value="UBIQUITIN CARBOXYL-TERMINAL HYDROLASE 14"/>
    <property type="match status" value="1"/>
</dbReference>
<keyword evidence="9" id="KW-1185">Reference proteome</keyword>
<evidence type="ECO:0000256" key="1">
    <source>
        <dbReference type="ARBA" id="ARBA00000707"/>
    </source>
</evidence>
<dbReference type="InterPro" id="IPR028889">
    <property type="entry name" value="USP"/>
</dbReference>
<accession>D8M155</accession>
<dbReference type="InterPro" id="IPR038765">
    <property type="entry name" value="Papain-like_cys_pep_sf"/>
</dbReference>
<sequence length="591" mass="68552">MQREKIGDLFTFGETLTLEEANNANHSTYHLKGIITHAGDANGGHYMSYIQDNGKWMEFNDQEVTVCDDPQAMFLSCYGAEFMKCAYLLLYEKDAIESISERKTESIPLLFITEGFWDLFFEVIVLSLQNASQNRILSEKLLESTSIVSFLTSSTIRILPLLVQQSFNCGLYINETSRSSKSLDSSYFLTILQKLLNPPSDCWIWGYSFLQQMISQLEDIVHKHYSLQIQWYYYQLVDKALSFCEDRLGDRKECFVIVLKFFSTVFQLCKSLCDARERISILLLRIFQRFITTNRLKRFVFLSPFVSQIHSLIQFWVQYAPIYNEKLLASCPEMKPNNSLMSIVNNYYVMSILTTDLEFVLNENSGPILVLMSDPEALQENVASIQNESVVSFDEVSVFYKVVQNVVSDPSNEIDMEIVNKILKCSFYYLITKDEQSWLIEMNTISRFFELTQENNSCFVFSYYLNNTEWGIWILLTHSLIEHLVSVLRIMFNSPDYLMIHHVESFMKILILAQDDDLIPFFSCLLKKNNFLHSVMQIQNVSNRLAFAHLICDTLQRNLGLKNAIWQGEVAASGRLLCQYCHSETFEDSSE</sequence>
<dbReference type="Pfam" id="PF00443">
    <property type="entry name" value="UCH"/>
    <property type="match status" value="1"/>
</dbReference>